<comment type="caution">
    <text evidence="2">The sequence shown here is derived from an EMBL/GenBank/DDBJ whole genome shotgun (WGS) entry which is preliminary data.</text>
</comment>
<protein>
    <recommendedName>
        <fullName evidence="1">F-box domain-containing protein</fullName>
    </recommendedName>
</protein>
<dbReference type="InterPro" id="IPR036047">
    <property type="entry name" value="F-box-like_dom_sf"/>
</dbReference>
<dbReference type="Proteomes" id="UP000580250">
    <property type="component" value="Unassembled WGS sequence"/>
</dbReference>
<proteinExistence type="predicted"/>
<gene>
    <name evidence="2" type="ORF">MENT_LOCUS546</name>
</gene>
<organism evidence="2 3">
    <name type="scientific">Meloidogyne enterolobii</name>
    <name type="common">Root-knot nematode worm</name>
    <name type="synonym">Meloidogyne mayaguensis</name>
    <dbReference type="NCBI Taxonomy" id="390850"/>
    <lineage>
        <taxon>Eukaryota</taxon>
        <taxon>Metazoa</taxon>
        <taxon>Ecdysozoa</taxon>
        <taxon>Nematoda</taxon>
        <taxon>Chromadorea</taxon>
        <taxon>Rhabditida</taxon>
        <taxon>Tylenchina</taxon>
        <taxon>Tylenchomorpha</taxon>
        <taxon>Tylenchoidea</taxon>
        <taxon>Meloidogynidae</taxon>
        <taxon>Meloidogyninae</taxon>
        <taxon>Meloidogyne</taxon>
    </lineage>
</organism>
<sequence length="331" mass="39223">MFYSLPIETKLDIFKCLSYKELCSISQTNFYFYDFIKNFEDKLAREEFHCIKILTDDSDLFDDVPRKLIKLEIEDFGFPLNEQLEEKFKDGLEKPIPLYFPAQEAKNIVITLTRGFCKTIYLLQLPNIVQSKEDIKIVYNHLNKLFKCAFKSSVFEDFIFNPELIELLFENTPKQFYSQNCWLFLDCNVGDHLKFALNHLIITDYMQLSFRPDKDKTKTINILSSILMNGDKFRGVRLTSNKYFNLFDFAMNFIETTKDCSKMVDFIGLSCVYMKIILHERAENIEEHRLTGDYLSITKYQISNKYNPKIKFSILYWKAQGKIIDIEIKQI</sequence>
<evidence type="ECO:0000313" key="2">
    <source>
        <dbReference type="EMBL" id="CAD2123638.1"/>
    </source>
</evidence>
<dbReference type="Pfam" id="PF00646">
    <property type="entry name" value="F-box"/>
    <property type="match status" value="1"/>
</dbReference>
<name>A0A6V7TJR9_MELEN</name>
<evidence type="ECO:0000259" key="1">
    <source>
        <dbReference type="PROSITE" id="PS50181"/>
    </source>
</evidence>
<dbReference type="EMBL" id="CAJEWN010000002">
    <property type="protein sequence ID" value="CAD2123638.1"/>
    <property type="molecule type" value="Genomic_DNA"/>
</dbReference>
<feature type="domain" description="F-box" evidence="1">
    <location>
        <begin position="1"/>
        <end position="47"/>
    </location>
</feature>
<reference evidence="2 3" key="1">
    <citation type="submission" date="2020-08" db="EMBL/GenBank/DDBJ databases">
        <authorList>
            <person name="Koutsovoulos G."/>
            <person name="Danchin GJ E."/>
        </authorList>
    </citation>
    <scope>NUCLEOTIDE SEQUENCE [LARGE SCALE GENOMIC DNA]</scope>
</reference>
<dbReference type="CDD" id="cd09917">
    <property type="entry name" value="F-box_SF"/>
    <property type="match status" value="1"/>
</dbReference>
<evidence type="ECO:0000313" key="3">
    <source>
        <dbReference type="Proteomes" id="UP000580250"/>
    </source>
</evidence>
<dbReference type="PROSITE" id="PS50181">
    <property type="entry name" value="FBOX"/>
    <property type="match status" value="1"/>
</dbReference>
<accession>A0A6V7TJR9</accession>
<dbReference type="SUPFAM" id="SSF81383">
    <property type="entry name" value="F-box domain"/>
    <property type="match status" value="1"/>
</dbReference>
<dbReference type="AlphaFoldDB" id="A0A6V7TJR9"/>
<dbReference type="InterPro" id="IPR001810">
    <property type="entry name" value="F-box_dom"/>
</dbReference>